<accession>A0A0Q0J0S1</accession>
<dbReference type="PATRIC" id="fig|264459.3.peg.6794"/>
<sequence>MLRTLPLTDEQILPQAKRESYFFNRIGRKRSVATDCNRPFEII</sequence>
<dbReference type="EMBL" id="LJRI01000300">
    <property type="protein sequence ID" value="KPZ07084.1"/>
    <property type="molecule type" value="Genomic_DNA"/>
</dbReference>
<comment type="caution">
    <text evidence="1">The sequence shown here is derived from an EMBL/GenBank/DDBJ whole genome shotgun (WGS) entry which is preliminary data.</text>
</comment>
<protein>
    <submittedName>
        <fullName evidence="1">Uncharacterized protein</fullName>
    </submittedName>
</protein>
<dbReference type="Proteomes" id="UP000050384">
    <property type="component" value="Unassembled WGS sequence"/>
</dbReference>
<proteinExistence type="predicted"/>
<dbReference type="AlphaFoldDB" id="A0A0Q0J0S1"/>
<organism evidence="1 2">
    <name type="scientific">Pseudomonas syringae pv. spinaceae</name>
    <dbReference type="NCBI Taxonomy" id="264459"/>
    <lineage>
        <taxon>Bacteria</taxon>
        <taxon>Pseudomonadati</taxon>
        <taxon>Pseudomonadota</taxon>
        <taxon>Gammaproteobacteria</taxon>
        <taxon>Pseudomonadales</taxon>
        <taxon>Pseudomonadaceae</taxon>
        <taxon>Pseudomonas</taxon>
        <taxon>Pseudomonas syringae</taxon>
    </lineage>
</organism>
<name>A0A0Q0J0S1_PSESX</name>
<evidence type="ECO:0000313" key="1">
    <source>
        <dbReference type="EMBL" id="KPZ07084.1"/>
    </source>
</evidence>
<reference evidence="1 2" key="1">
    <citation type="submission" date="2015-09" db="EMBL/GenBank/DDBJ databases">
        <title>Genome announcement of multiple Pseudomonas syringae strains.</title>
        <authorList>
            <person name="Thakur S."/>
            <person name="Wang P.W."/>
            <person name="Gong Y."/>
            <person name="Weir B.S."/>
            <person name="Guttman D.S."/>
        </authorList>
    </citation>
    <scope>NUCLEOTIDE SEQUENCE [LARGE SCALE GENOMIC DNA]</scope>
    <source>
        <strain evidence="1 2">ICMP16929</strain>
    </source>
</reference>
<evidence type="ECO:0000313" key="2">
    <source>
        <dbReference type="Proteomes" id="UP000050384"/>
    </source>
</evidence>
<gene>
    <name evidence="1" type="ORF">ALO94_04366</name>
</gene>